<reference evidence="4 5" key="1">
    <citation type="submission" date="2017-06" db="EMBL/GenBank/DDBJ databases">
        <authorList>
            <person name="Kim H.J."/>
            <person name="Triplett B.A."/>
        </authorList>
    </citation>
    <scope>NUCLEOTIDE SEQUENCE [LARGE SCALE GENOMIC DNA]</scope>
    <source>
        <strain evidence="4 5">B29T1</strain>
    </source>
</reference>
<dbReference type="PANTHER" id="PTHR35936:SF17">
    <property type="entry name" value="ARGININE-BINDING EXTRACELLULAR PROTEIN ARTP"/>
    <property type="match status" value="1"/>
</dbReference>
<protein>
    <submittedName>
        <fullName evidence="4">Amino acid ABC transporter substrate-binding protein, PAAT family</fullName>
    </submittedName>
</protein>
<keyword evidence="5" id="KW-1185">Reference proteome</keyword>
<evidence type="ECO:0000256" key="1">
    <source>
        <dbReference type="ARBA" id="ARBA00022729"/>
    </source>
</evidence>
<dbReference type="PANTHER" id="PTHR35936">
    <property type="entry name" value="MEMBRANE-BOUND LYTIC MUREIN TRANSGLYCOSYLASE F"/>
    <property type="match status" value="1"/>
</dbReference>
<dbReference type="Proteomes" id="UP000197065">
    <property type="component" value="Unassembled WGS sequence"/>
</dbReference>
<dbReference type="AlphaFoldDB" id="A0A212RQR5"/>
<gene>
    <name evidence="4" type="ORF">SAMN07250955_11260</name>
</gene>
<name>A0A212RQR5_9PROT</name>
<dbReference type="SUPFAM" id="SSF53850">
    <property type="entry name" value="Periplasmic binding protein-like II"/>
    <property type="match status" value="1"/>
</dbReference>
<organism evidence="4 5">
    <name type="scientific">Arboricoccus pini</name>
    <dbReference type="NCBI Taxonomy" id="1963835"/>
    <lineage>
        <taxon>Bacteria</taxon>
        <taxon>Pseudomonadati</taxon>
        <taxon>Pseudomonadota</taxon>
        <taxon>Alphaproteobacteria</taxon>
        <taxon>Geminicoccales</taxon>
        <taxon>Geminicoccaceae</taxon>
        <taxon>Arboricoccus</taxon>
    </lineage>
</organism>
<feature type="chain" id="PRO_5013120977" evidence="2">
    <location>
        <begin position="25"/>
        <end position="285"/>
    </location>
</feature>
<evidence type="ECO:0000259" key="3">
    <source>
        <dbReference type="SMART" id="SM00062"/>
    </source>
</evidence>
<dbReference type="Gene3D" id="3.40.190.10">
    <property type="entry name" value="Periplasmic binding protein-like II"/>
    <property type="match status" value="2"/>
</dbReference>
<keyword evidence="1 2" id="KW-0732">Signal</keyword>
<dbReference type="CDD" id="cd13530">
    <property type="entry name" value="PBP2_peptides_like"/>
    <property type="match status" value="1"/>
</dbReference>
<sequence>MVLKRAFLVACSLLSLTSALPAVAGCLDDIKAKGILLSGNGEMGTKPFSWQDEDGKYHGFEWDMLQEIGKRLGIPKQDYVVTEWTSLIPGLKAARWDIILSGMAVTQERIQGGGIDYTNPYFIFYDRVIVPKDSPIHSVDDLKGKILGSTLGSMDSVNAHMLADEGKAASVLDFNTFGEPFLALQNGQVDAVIMDQATLFGQMQSMPDLRVVGDPILYHPKPEWAEAEAKASYKLGGAAIGVRRECQDLLAALNKVLADMDADGTRQKFISAYGVWSDDQAHLMK</sequence>
<feature type="signal peptide" evidence="2">
    <location>
        <begin position="1"/>
        <end position="24"/>
    </location>
</feature>
<dbReference type="PROSITE" id="PS51257">
    <property type="entry name" value="PROKAR_LIPOPROTEIN"/>
    <property type="match status" value="1"/>
</dbReference>
<evidence type="ECO:0000313" key="4">
    <source>
        <dbReference type="EMBL" id="SNB74897.1"/>
    </source>
</evidence>
<evidence type="ECO:0000313" key="5">
    <source>
        <dbReference type="Proteomes" id="UP000197065"/>
    </source>
</evidence>
<feature type="domain" description="Solute-binding protein family 3/N-terminal" evidence="3">
    <location>
        <begin position="40"/>
        <end position="277"/>
    </location>
</feature>
<accession>A0A212RQR5</accession>
<dbReference type="SMART" id="SM00062">
    <property type="entry name" value="PBPb"/>
    <property type="match status" value="1"/>
</dbReference>
<dbReference type="Pfam" id="PF00497">
    <property type="entry name" value="SBP_bac_3"/>
    <property type="match status" value="1"/>
</dbReference>
<evidence type="ECO:0000256" key="2">
    <source>
        <dbReference type="SAM" id="SignalP"/>
    </source>
</evidence>
<dbReference type="OrthoDB" id="9768183at2"/>
<dbReference type="InterPro" id="IPR001638">
    <property type="entry name" value="Solute-binding_3/MltF_N"/>
</dbReference>
<proteinExistence type="predicted"/>
<dbReference type="EMBL" id="FYEH01000012">
    <property type="protein sequence ID" value="SNB74897.1"/>
    <property type="molecule type" value="Genomic_DNA"/>
</dbReference>